<evidence type="ECO:0000313" key="1">
    <source>
        <dbReference type="EMBL" id="TRZ12189.1"/>
    </source>
</evidence>
<proteinExistence type="predicted"/>
<comment type="caution">
    <text evidence="1">The sequence shown here is derived from an EMBL/GenBank/DDBJ whole genome shotgun (WGS) entry which is preliminary data.</text>
</comment>
<dbReference type="AlphaFoldDB" id="A0A8K1G640"/>
<sequence>MASKRRCWKHPSYLTAAKPANSKTDMWLAKAKPKSITDGSIVSKIMHLRSGEKCATTRAGLLAGFVTLGETHAGETVPDRLHPTEEVHARAMCSFRTMLHGKDLVWTSL</sequence>
<organism evidence="1 2">
    <name type="scientific">Zosterops borbonicus</name>
    <dbReference type="NCBI Taxonomy" id="364589"/>
    <lineage>
        <taxon>Eukaryota</taxon>
        <taxon>Metazoa</taxon>
        <taxon>Chordata</taxon>
        <taxon>Craniata</taxon>
        <taxon>Vertebrata</taxon>
        <taxon>Euteleostomi</taxon>
        <taxon>Archelosauria</taxon>
        <taxon>Archosauria</taxon>
        <taxon>Dinosauria</taxon>
        <taxon>Saurischia</taxon>
        <taxon>Theropoda</taxon>
        <taxon>Coelurosauria</taxon>
        <taxon>Aves</taxon>
        <taxon>Neognathae</taxon>
        <taxon>Neoaves</taxon>
        <taxon>Telluraves</taxon>
        <taxon>Australaves</taxon>
        <taxon>Passeriformes</taxon>
        <taxon>Sylvioidea</taxon>
        <taxon>Zosteropidae</taxon>
        <taxon>Zosterops</taxon>
    </lineage>
</organism>
<keyword evidence="2" id="KW-1185">Reference proteome</keyword>
<reference evidence="1" key="1">
    <citation type="submission" date="2019-04" db="EMBL/GenBank/DDBJ databases">
        <title>Genome assembly of Zosterops borbonicus 15179.</title>
        <authorList>
            <person name="Leroy T."/>
            <person name="Anselmetti Y."/>
            <person name="Tilak M.-K."/>
            <person name="Nabholz B."/>
        </authorList>
    </citation>
    <scope>NUCLEOTIDE SEQUENCE</scope>
    <source>
        <strain evidence="1">HGM_15179</strain>
        <tissue evidence="1">Muscle</tissue>
    </source>
</reference>
<accession>A0A8K1G640</accession>
<name>A0A8K1G640_9PASS</name>
<evidence type="ECO:0000313" key="2">
    <source>
        <dbReference type="Proteomes" id="UP000796761"/>
    </source>
</evidence>
<dbReference type="Proteomes" id="UP000796761">
    <property type="component" value="Unassembled WGS sequence"/>
</dbReference>
<dbReference type="EMBL" id="SWJQ01000612">
    <property type="protein sequence ID" value="TRZ12189.1"/>
    <property type="molecule type" value="Genomic_DNA"/>
</dbReference>
<gene>
    <name evidence="1" type="ORF">HGM15179_014917</name>
</gene>
<protein>
    <submittedName>
        <fullName evidence="1">Uncharacterized protein</fullName>
    </submittedName>
</protein>